<reference evidence="3" key="1">
    <citation type="submission" date="2023-03" db="EMBL/GenBank/DDBJ databases">
        <title>Massive genome expansion in bonnet fungi (Mycena s.s.) driven by repeated elements and novel gene families across ecological guilds.</title>
        <authorList>
            <consortium name="Lawrence Berkeley National Laboratory"/>
            <person name="Harder C.B."/>
            <person name="Miyauchi S."/>
            <person name="Viragh M."/>
            <person name="Kuo A."/>
            <person name="Thoen E."/>
            <person name="Andreopoulos B."/>
            <person name="Lu D."/>
            <person name="Skrede I."/>
            <person name="Drula E."/>
            <person name="Henrissat B."/>
            <person name="Morin E."/>
            <person name="Kohler A."/>
            <person name="Barry K."/>
            <person name="LaButti K."/>
            <person name="Morin E."/>
            <person name="Salamov A."/>
            <person name="Lipzen A."/>
            <person name="Mereny Z."/>
            <person name="Hegedus B."/>
            <person name="Baldrian P."/>
            <person name="Stursova M."/>
            <person name="Weitz H."/>
            <person name="Taylor A."/>
            <person name="Grigoriev I.V."/>
            <person name="Nagy L.G."/>
            <person name="Martin F."/>
            <person name="Kauserud H."/>
        </authorList>
    </citation>
    <scope>NUCLEOTIDE SEQUENCE</scope>
    <source>
        <strain evidence="3">CBHHK002</strain>
    </source>
</reference>
<comment type="caution">
    <text evidence="3">The sequence shown here is derived from an EMBL/GenBank/DDBJ whole genome shotgun (WGS) entry which is preliminary data.</text>
</comment>
<keyword evidence="2" id="KW-0812">Transmembrane</keyword>
<keyword evidence="4" id="KW-1185">Reference proteome</keyword>
<dbReference type="EMBL" id="JARIHO010000002">
    <property type="protein sequence ID" value="KAJ7366294.1"/>
    <property type="molecule type" value="Genomic_DNA"/>
</dbReference>
<evidence type="ECO:0000313" key="3">
    <source>
        <dbReference type="EMBL" id="KAJ7366294.1"/>
    </source>
</evidence>
<feature type="compositionally biased region" description="Basic and acidic residues" evidence="1">
    <location>
        <begin position="74"/>
        <end position="101"/>
    </location>
</feature>
<feature type="compositionally biased region" description="Low complexity" evidence="1">
    <location>
        <begin position="219"/>
        <end position="230"/>
    </location>
</feature>
<proteinExistence type="predicted"/>
<organism evidence="3 4">
    <name type="scientific">Mycena albidolilacea</name>
    <dbReference type="NCBI Taxonomy" id="1033008"/>
    <lineage>
        <taxon>Eukaryota</taxon>
        <taxon>Fungi</taxon>
        <taxon>Dikarya</taxon>
        <taxon>Basidiomycota</taxon>
        <taxon>Agaricomycotina</taxon>
        <taxon>Agaricomycetes</taxon>
        <taxon>Agaricomycetidae</taxon>
        <taxon>Agaricales</taxon>
        <taxon>Marasmiineae</taxon>
        <taxon>Mycenaceae</taxon>
        <taxon>Mycena</taxon>
    </lineage>
</organism>
<feature type="transmembrane region" description="Helical" evidence="2">
    <location>
        <begin position="401"/>
        <end position="421"/>
    </location>
</feature>
<protein>
    <submittedName>
        <fullName evidence="3">Uncharacterized protein</fullName>
    </submittedName>
</protein>
<sequence length="424" mass="45634">MPSMHNSGSSRRKRQGGTSDHRAKAQDIFASLRRPRSTRRRESTEFRSSFQGSVGGAPDGRDVVFLALGASGAGEKDTPNLKDRDGPDGDLRDDVKFDTRVSRVGGSSSDTQLEEPFAWPDNPGHSTESSSSTMDQKKATPQLAPPSLSFITPTPGPSPAGLRATSDGSSVLPSPAPTRSRSDGQIRAKRKADAVEGGNTPPKDKATAALDPRPTLKTSNSASSSHAPSSFHRQKRAKVAIPDPSPPRSASRTGSMSVANTGSTPHQHSQYPSRAASRMSQVSIPISALVSPHAPSVARSGMGMAYHMQDPRRPARTQPTGWGLTLGDDGGRSPVHAWLFFAGFVLFPLWWVAAFGVRIPQTRRLGNEEEGDEKGKGRAQVVLDDPQVEFDARSWRRRCRIMAGVSLVTYVPFIVLLAVFLSRR</sequence>
<evidence type="ECO:0000313" key="4">
    <source>
        <dbReference type="Proteomes" id="UP001218218"/>
    </source>
</evidence>
<keyword evidence="2" id="KW-1133">Transmembrane helix</keyword>
<name>A0AAD7AR44_9AGAR</name>
<feature type="compositionally biased region" description="Polar residues" evidence="1">
    <location>
        <begin position="248"/>
        <end position="278"/>
    </location>
</feature>
<evidence type="ECO:0000256" key="1">
    <source>
        <dbReference type="SAM" id="MobiDB-lite"/>
    </source>
</evidence>
<evidence type="ECO:0000256" key="2">
    <source>
        <dbReference type="SAM" id="Phobius"/>
    </source>
</evidence>
<gene>
    <name evidence="3" type="ORF">DFH08DRAFT_833931</name>
</gene>
<keyword evidence="2" id="KW-0472">Membrane</keyword>
<feature type="compositionally biased region" description="Basic and acidic residues" evidence="1">
    <location>
        <begin position="180"/>
        <end position="194"/>
    </location>
</feature>
<feature type="transmembrane region" description="Helical" evidence="2">
    <location>
        <begin position="337"/>
        <end position="357"/>
    </location>
</feature>
<dbReference type="AlphaFoldDB" id="A0AAD7AR44"/>
<dbReference type="Proteomes" id="UP001218218">
    <property type="component" value="Unassembled WGS sequence"/>
</dbReference>
<feature type="region of interest" description="Disordered" evidence="1">
    <location>
        <begin position="1"/>
        <end position="278"/>
    </location>
</feature>
<accession>A0AAD7AR44</accession>
<feature type="compositionally biased region" description="Polar residues" evidence="1">
    <location>
        <begin position="124"/>
        <end position="134"/>
    </location>
</feature>